<dbReference type="Proteomes" id="UP000326396">
    <property type="component" value="Linkage Group LG10"/>
</dbReference>
<accession>A0A5N6PX35</accession>
<dbReference type="EMBL" id="SZYD01000002">
    <property type="protein sequence ID" value="KAD7117381.1"/>
    <property type="molecule type" value="Genomic_DNA"/>
</dbReference>
<organism evidence="1 2">
    <name type="scientific">Mikania micrantha</name>
    <name type="common">bitter vine</name>
    <dbReference type="NCBI Taxonomy" id="192012"/>
    <lineage>
        <taxon>Eukaryota</taxon>
        <taxon>Viridiplantae</taxon>
        <taxon>Streptophyta</taxon>
        <taxon>Embryophyta</taxon>
        <taxon>Tracheophyta</taxon>
        <taxon>Spermatophyta</taxon>
        <taxon>Magnoliopsida</taxon>
        <taxon>eudicotyledons</taxon>
        <taxon>Gunneridae</taxon>
        <taxon>Pentapetalae</taxon>
        <taxon>asterids</taxon>
        <taxon>campanulids</taxon>
        <taxon>Asterales</taxon>
        <taxon>Asteraceae</taxon>
        <taxon>Asteroideae</taxon>
        <taxon>Heliantheae alliance</taxon>
        <taxon>Eupatorieae</taxon>
        <taxon>Mikania</taxon>
    </lineage>
</organism>
<proteinExistence type="predicted"/>
<reference evidence="1 2" key="1">
    <citation type="submission" date="2019-05" db="EMBL/GenBank/DDBJ databases">
        <title>Mikania micrantha, genome provides insights into the molecular mechanism of rapid growth.</title>
        <authorList>
            <person name="Liu B."/>
        </authorList>
    </citation>
    <scope>NUCLEOTIDE SEQUENCE [LARGE SCALE GENOMIC DNA]</scope>
    <source>
        <strain evidence="1">NLD-2019</strain>
        <tissue evidence="1">Leaf</tissue>
    </source>
</reference>
<comment type="caution">
    <text evidence="1">The sequence shown here is derived from an EMBL/GenBank/DDBJ whole genome shotgun (WGS) entry which is preliminary data.</text>
</comment>
<name>A0A5N6PX35_9ASTR</name>
<dbReference type="AlphaFoldDB" id="A0A5N6PX35"/>
<evidence type="ECO:0000313" key="1">
    <source>
        <dbReference type="EMBL" id="KAD7117381.1"/>
    </source>
</evidence>
<keyword evidence="2" id="KW-1185">Reference proteome</keyword>
<gene>
    <name evidence="1" type="ORF">E3N88_04649</name>
</gene>
<evidence type="ECO:0000313" key="2">
    <source>
        <dbReference type="Proteomes" id="UP000326396"/>
    </source>
</evidence>
<protein>
    <submittedName>
        <fullName evidence="1">Uncharacterized protein</fullName>
    </submittedName>
</protein>
<sequence length="161" mass="17600">MNYMDSLSIEFEHAKTLGNRNPTSVGDFLGIRRRHILLKHRFDGGDADEMAAAHGASCIAWHVTATVSCDPAKIISRIAAAHSVVCVIGLMFHSHSKSVMILVNKVKNIFIKIVGPVTKFESVCCVPVHNSIMHPIALVRQLGSSPVQDSGMVFDRLALRI</sequence>